<evidence type="ECO:0000256" key="1">
    <source>
        <dbReference type="ARBA" id="ARBA00008007"/>
    </source>
</evidence>
<evidence type="ECO:0000259" key="2">
    <source>
        <dbReference type="Pfam" id="PF00156"/>
    </source>
</evidence>
<dbReference type="InterPro" id="IPR000836">
    <property type="entry name" value="PRTase_dom"/>
</dbReference>
<organism evidence="4 5">
    <name type="scientific">Stappia albiluteola</name>
    <dbReference type="NCBI Taxonomy" id="2758565"/>
    <lineage>
        <taxon>Bacteria</taxon>
        <taxon>Pseudomonadati</taxon>
        <taxon>Pseudomonadota</taxon>
        <taxon>Alphaproteobacteria</taxon>
        <taxon>Hyphomicrobiales</taxon>
        <taxon>Stappiaceae</taxon>
        <taxon>Stappia</taxon>
    </lineage>
</organism>
<dbReference type="PANTHER" id="PTHR47505:SF1">
    <property type="entry name" value="DNA UTILIZATION PROTEIN YHGH"/>
    <property type="match status" value="1"/>
</dbReference>
<reference evidence="4 5" key="1">
    <citation type="submission" date="2020-07" db="EMBL/GenBank/DDBJ databases">
        <title>Stappia sp., F7233, whole genome shotgun sequencing project.</title>
        <authorList>
            <person name="Jiang S."/>
            <person name="Liu Z.W."/>
            <person name="Du Z.J."/>
        </authorList>
    </citation>
    <scope>NUCLEOTIDE SEQUENCE [LARGE SCALE GENOMIC DNA]</scope>
    <source>
        <strain evidence="4 5">F7233</strain>
    </source>
</reference>
<dbReference type="CDD" id="cd06223">
    <property type="entry name" value="PRTases_typeI"/>
    <property type="match status" value="1"/>
</dbReference>
<evidence type="ECO:0000313" key="4">
    <source>
        <dbReference type="EMBL" id="MBA5778712.1"/>
    </source>
</evidence>
<protein>
    <submittedName>
        <fullName evidence="4">ComF family protein</fullName>
    </submittedName>
</protein>
<feature type="domain" description="Double zinc ribbon" evidence="3">
    <location>
        <begin position="14"/>
        <end position="58"/>
    </location>
</feature>
<dbReference type="PANTHER" id="PTHR47505">
    <property type="entry name" value="DNA UTILIZATION PROTEIN YHGH"/>
    <property type="match status" value="1"/>
</dbReference>
<dbReference type="InterPro" id="IPR029057">
    <property type="entry name" value="PRTase-like"/>
</dbReference>
<name>A0A839AIG2_9HYPH</name>
<dbReference type="EMBL" id="JACFXV010000063">
    <property type="protein sequence ID" value="MBA5778712.1"/>
    <property type="molecule type" value="Genomic_DNA"/>
</dbReference>
<dbReference type="Pfam" id="PF18912">
    <property type="entry name" value="DZR_2"/>
    <property type="match status" value="1"/>
</dbReference>
<feature type="domain" description="Phosphoribosyltransferase" evidence="2">
    <location>
        <begin position="146"/>
        <end position="239"/>
    </location>
</feature>
<dbReference type="Proteomes" id="UP000541109">
    <property type="component" value="Unassembled WGS sequence"/>
</dbReference>
<dbReference type="Pfam" id="PF00156">
    <property type="entry name" value="Pribosyltran"/>
    <property type="match status" value="1"/>
</dbReference>
<sequence>MLAGFAAGARRTARLVLPPTCLSCNVPLAEDHALCGSCWARTPFLSPPWCMRLGRPFSFDLGEGALSPQAIASPPVFDRARAACAFSGPARDLVHGLKYADRAALARAMGRWMARAGAELLKDKPLVMPVPLHRTRLWQRRFNQAALLAREVARMSDVPLRLDALERVRATSRQVGLSARARAQNVRRAFRVSPDAAGLVAGRPVVIVDDVFTTGATVSACARVLKRSGATRVDVLTFALADADIPAG</sequence>
<comment type="caution">
    <text evidence="4">The sequence shown here is derived from an EMBL/GenBank/DDBJ whole genome shotgun (WGS) entry which is preliminary data.</text>
</comment>
<dbReference type="InterPro" id="IPR051910">
    <property type="entry name" value="ComF/GntX_DNA_util-trans"/>
</dbReference>
<proteinExistence type="inferred from homology"/>
<comment type="similarity">
    <text evidence="1">Belongs to the ComF/GntX family.</text>
</comment>
<accession>A0A839AIG2</accession>
<dbReference type="SUPFAM" id="SSF53271">
    <property type="entry name" value="PRTase-like"/>
    <property type="match status" value="1"/>
</dbReference>
<evidence type="ECO:0000259" key="3">
    <source>
        <dbReference type="Pfam" id="PF18912"/>
    </source>
</evidence>
<keyword evidence="5" id="KW-1185">Reference proteome</keyword>
<gene>
    <name evidence="4" type="ORF">H2509_16400</name>
</gene>
<evidence type="ECO:0000313" key="5">
    <source>
        <dbReference type="Proteomes" id="UP000541109"/>
    </source>
</evidence>
<dbReference type="InterPro" id="IPR044005">
    <property type="entry name" value="DZR_2"/>
</dbReference>
<dbReference type="Gene3D" id="3.40.50.2020">
    <property type="match status" value="1"/>
</dbReference>
<dbReference type="AlphaFoldDB" id="A0A839AIG2"/>